<dbReference type="KEGG" id="sind:105168677"/>
<dbReference type="GeneID" id="105168677"/>
<keyword evidence="11" id="KW-0812">Transmembrane</keyword>
<dbReference type="GO" id="GO:0020037">
    <property type="term" value="F:heme binding"/>
    <property type="evidence" value="ECO:0007669"/>
    <property type="project" value="InterPro"/>
</dbReference>
<dbReference type="PRINTS" id="PR00463">
    <property type="entry name" value="EP450I"/>
</dbReference>
<dbReference type="Gene3D" id="1.10.630.10">
    <property type="entry name" value="Cytochrome P450"/>
    <property type="match status" value="1"/>
</dbReference>
<evidence type="ECO:0000256" key="3">
    <source>
        <dbReference type="ARBA" id="ARBA00010617"/>
    </source>
</evidence>
<organism evidence="12 13">
    <name type="scientific">Sesamum indicum</name>
    <name type="common">Oriental sesame</name>
    <name type="synonym">Sesamum orientale</name>
    <dbReference type="NCBI Taxonomy" id="4182"/>
    <lineage>
        <taxon>Eukaryota</taxon>
        <taxon>Viridiplantae</taxon>
        <taxon>Streptophyta</taxon>
        <taxon>Embryophyta</taxon>
        <taxon>Tracheophyta</taxon>
        <taxon>Spermatophyta</taxon>
        <taxon>Magnoliopsida</taxon>
        <taxon>eudicotyledons</taxon>
        <taxon>Gunneridae</taxon>
        <taxon>Pentapetalae</taxon>
        <taxon>asterids</taxon>
        <taxon>lamiids</taxon>
        <taxon>Lamiales</taxon>
        <taxon>Pedaliaceae</taxon>
        <taxon>Sesamum</taxon>
    </lineage>
</organism>
<dbReference type="InterPro" id="IPR001128">
    <property type="entry name" value="Cyt_P450"/>
</dbReference>
<dbReference type="PANTHER" id="PTHR47946">
    <property type="entry name" value="CYTOCHROME P450 78A7-RELATED"/>
    <property type="match status" value="1"/>
</dbReference>
<dbReference type="GO" id="GO:0016705">
    <property type="term" value="F:oxidoreductase activity, acting on paired donors, with incorporation or reduction of molecular oxygen"/>
    <property type="evidence" value="ECO:0007669"/>
    <property type="project" value="InterPro"/>
</dbReference>
<dbReference type="RefSeq" id="XP_011087111.1">
    <property type="nucleotide sequence ID" value="XM_011088809.2"/>
</dbReference>
<keyword evidence="8 10" id="KW-0503">Monooxygenase</keyword>
<evidence type="ECO:0000256" key="5">
    <source>
        <dbReference type="ARBA" id="ARBA00022723"/>
    </source>
</evidence>
<dbReference type="InterPro" id="IPR002401">
    <property type="entry name" value="Cyt_P450_E_grp-I"/>
</dbReference>
<dbReference type="GO" id="GO:0004497">
    <property type="term" value="F:monooxygenase activity"/>
    <property type="evidence" value="ECO:0007669"/>
    <property type="project" value="UniProtKB-KW"/>
</dbReference>
<evidence type="ECO:0000256" key="2">
    <source>
        <dbReference type="ARBA" id="ARBA00004167"/>
    </source>
</evidence>
<dbReference type="InterPro" id="IPR036396">
    <property type="entry name" value="Cyt_P450_sf"/>
</dbReference>
<evidence type="ECO:0000313" key="12">
    <source>
        <dbReference type="Proteomes" id="UP000504604"/>
    </source>
</evidence>
<dbReference type="PANTHER" id="PTHR47946:SF13">
    <property type="entry name" value="CYTOCHROME P450 FAMILY PROTEIN, EXPRESSED"/>
    <property type="match status" value="1"/>
</dbReference>
<name>A0A6I9TTX6_SESIN</name>
<dbReference type="InterPro" id="IPR017972">
    <property type="entry name" value="Cyt_P450_CS"/>
</dbReference>
<evidence type="ECO:0000256" key="10">
    <source>
        <dbReference type="RuleBase" id="RU000461"/>
    </source>
</evidence>
<dbReference type="Proteomes" id="UP000504604">
    <property type="component" value="Linkage group LG8"/>
</dbReference>
<dbReference type="GO" id="GO:0016020">
    <property type="term" value="C:membrane"/>
    <property type="evidence" value="ECO:0007669"/>
    <property type="project" value="UniProtKB-SubCell"/>
</dbReference>
<evidence type="ECO:0000256" key="9">
    <source>
        <dbReference type="PIRSR" id="PIRSR602401-1"/>
    </source>
</evidence>
<keyword evidence="7 9" id="KW-0408">Iron</keyword>
<protein>
    <submittedName>
        <fullName evidence="13">Cytochrome P450 78A5-like</fullName>
    </submittedName>
</protein>
<evidence type="ECO:0000256" key="6">
    <source>
        <dbReference type="ARBA" id="ARBA00023002"/>
    </source>
</evidence>
<dbReference type="AlphaFoldDB" id="A0A6I9TTX6"/>
<sequence length="514" mass="57962">MEFWLILVLIPCFTLVSLIHQIACSLNLLLLSSYLFLSLFLNLCLIPGGFAWKNSHQNPRNPLKGPRFSWPFLGFLPQMGPLAHRKLASMASSLRATRLMAVSLGSTRVVISSHPETAKEILCGTAFSNRPIRESTRLLMFDCAIGFAPSGNYWRHLRRIASTHMFSPKRVSGLEGFRQSVANSMIEEVRRAMVERGVVELRGILQKGSLDNVLESVFGGSDLGFGGELGLMVKEGYELIGEFNWGDYFPLGFLDFSGVKRKCHKLGARVKDLVNKIIQERRKMGDFKVRNDFLSVLLSLPEEEQLSDADMVAVLWEMVFRGVDNVVVLLEWIMARMVLHQDVQAKVQREIDTNIGDQDKYIQDSDIVNLPYLQSVVKEALRLHPPGPLLSWARLAIHDVHLDKCFIPAGTTAMVNMWAIAHDPSIWADPWAFRPERFMEQDFSIMGSDMRLAPFGSGRRACPGKALGLATVHLWLARVLQEFKWLPSQPVDLGENLKLSLEMKKPLLCYAVAR</sequence>
<evidence type="ECO:0000256" key="4">
    <source>
        <dbReference type="ARBA" id="ARBA00022617"/>
    </source>
</evidence>
<feature type="transmembrane region" description="Helical" evidence="11">
    <location>
        <begin position="31"/>
        <end position="52"/>
    </location>
</feature>
<dbReference type="FunFam" id="1.10.630.10:FF:000016">
    <property type="entry name" value="Cytochrome P450 78A5"/>
    <property type="match status" value="1"/>
</dbReference>
<dbReference type="OrthoDB" id="3934656at2759"/>
<dbReference type="SUPFAM" id="SSF48264">
    <property type="entry name" value="Cytochrome P450"/>
    <property type="match status" value="1"/>
</dbReference>
<proteinExistence type="inferred from homology"/>
<accession>A0A6I9TTX6</accession>
<reference evidence="13" key="1">
    <citation type="submission" date="2025-08" db="UniProtKB">
        <authorList>
            <consortium name="RefSeq"/>
        </authorList>
    </citation>
    <scope>IDENTIFICATION</scope>
</reference>
<feature type="binding site" description="axial binding residue" evidence="9">
    <location>
        <position position="462"/>
    </location>
    <ligand>
        <name>heme</name>
        <dbReference type="ChEBI" id="CHEBI:30413"/>
    </ligand>
    <ligandPart>
        <name>Fe</name>
        <dbReference type="ChEBI" id="CHEBI:18248"/>
    </ligandPart>
</feature>
<keyword evidence="5 9" id="KW-0479">Metal-binding</keyword>
<dbReference type="PROSITE" id="PS00086">
    <property type="entry name" value="CYTOCHROME_P450"/>
    <property type="match status" value="1"/>
</dbReference>
<comment type="cofactor">
    <cofactor evidence="1 9">
        <name>heme</name>
        <dbReference type="ChEBI" id="CHEBI:30413"/>
    </cofactor>
</comment>
<evidence type="ECO:0000256" key="1">
    <source>
        <dbReference type="ARBA" id="ARBA00001971"/>
    </source>
</evidence>
<comment type="subcellular location">
    <subcellularLocation>
        <location evidence="2">Membrane</location>
        <topology evidence="2">Single-pass membrane protein</topology>
    </subcellularLocation>
</comment>
<evidence type="ECO:0000256" key="8">
    <source>
        <dbReference type="ARBA" id="ARBA00023033"/>
    </source>
</evidence>
<evidence type="ECO:0000256" key="11">
    <source>
        <dbReference type="SAM" id="Phobius"/>
    </source>
</evidence>
<dbReference type="InterPro" id="IPR051996">
    <property type="entry name" value="Cytochrome_P450_78A"/>
</dbReference>
<dbReference type="Pfam" id="PF00067">
    <property type="entry name" value="p450"/>
    <property type="match status" value="1"/>
</dbReference>
<dbReference type="PRINTS" id="PR00385">
    <property type="entry name" value="P450"/>
</dbReference>
<comment type="similarity">
    <text evidence="3 10">Belongs to the cytochrome P450 family.</text>
</comment>
<dbReference type="InParanoid" id="A0A6I9TTX6"/>
<dbReference type="GO" id="GO:0005506">
    <property type="term" value="F:iron ion binding"/>
    <property type="evidence" value="ECO:0007669"/>
    <property type="project" value="InterPro"/>
</dbReference>
<evidence type="ECO:0000313" key="13">
    <source>
        <dbReference type="RefSeq" id="XP_011087111.1"/>
    </source>
</evidence>
<keyword evidence="12" id="KW-1185">Reference proteome</keyword>
<keyword evidence="11" id="KW-0472">Membrane</keyword>
<keyword evidence="11" id="KW-1133">Transmembrane helix</keyword>
<evidence type="ECO:0000256" key="7">
    <source>
        <dbReference type="ARBA" id="ARBA00023004"/>
    </source>
</evidence>
<gene>
    <name evidence="13" type="primary">LOC105168677</name>
</gene>
<keyword evidence="4 9" id="KW-0349">Heme</keyword>
<keyword evidence="6 10" id="KW-0560">Oxidoreductase</keyword>